<name>A0ABQ9KYY5_HEVBR</name>
<dbReference type="PRINTS" id="PR00367">
    <property type="entry name" value="ETHRSPELEMNT"/>
</dbReference>
<feature type="domain" description="AP2/ERF" evidence="7">
    <location>
        <begin position="172"/>
        <end position="230"/>
    </location>
</feature>
<dbReference type="PROSITE" id="PS51032">
    <property type="entry name" value="AP2_ERF"/>
    <property type="match status" value="2"/>
</dbReference>
<dbReference type="InterPro" id="IPR001471">
    <property type="entry name" value="AP2/ERF_dom"/>
</dbReference>
<evidence type="ECO:0000313" key="8">
    <source>
        <dbReference type="EMBL" id="KAJ9152544.1"/>
    </source>
</evidence>
<evidence type="ECO:0000256" key="1">
    <source>
        <dbReference type="ARBA" id="ARBA00004123"/>
    </source>
</evidence>
<dbReference type="Pfam" id="PF00847">
    <property type="entry name" value="AP2"/>
    <property type="match status" value="2"/>
</dbReference>
<feature type="region of interest" description="Disordered" evidence="6">
    <location>
        <begin position="43"/>
        <end position="69"/>
    </location>
</feature>
<dbReference type="InterPro" id="IPR016177">
    <property type="entry name" value="DNA-bd_dom_sf"/>
</dbReference>
<dbReference type="PANTHER" id="PTHR32467:SF81">
    <property type="entry name" value="OS06G0145700 PROTEIN"/>
    <property type="match status" value="1"/>
</dbReference>
<keyword evidence="4" id="KW-0804">Transcription</keyword>
<dbReference type="CDD" id="cd00018">
    <property type="entry name" value="AP2"/>
    <property type="match status" value="2"/>
</dbReference>
<dbReference type="Proteomes" id="UP001174677">
    <property type="component" value="Chromosome 15"/>
</dbReference>
<reference evidence="8 9" key="1">
    <citation type="journal article" date="2023" name="Plant Biotechnol. J.">
        <title>Chromosome-level wild Hevea brasiliensis genome provides new tools for genomic-assisted breeding and valuable loci to elevate rubber yield.</title>
        <authorList>
            <person name="Cheng H."/>
            <person name="Song X."/>
            <person name="Hu Y."/>
            <person name="Wu T."/>
            <person name="Yang Q."/>
            <person name="An Z."/>
            <person name="Feng S."/>
            <person name="Deng Z."/>
            <person name="Wu W."/>
            <person name="Zeng X."/>
            <person name="Tu M."/>
            <person name="Wang X."/>
            <person name="Huang H."/>
        </authorList>
    </citation>
    <scope>NUCLEOTIDE SEQUENCE [LARGE SCALE GENOMIC DNA]</scope>
    <source>
        <strain evidence="8">MT/VB/25A 57/8</strain>
    </source>
</reference>
<dbReference type="EMBL" id="JARPOI010000015">
    <property type="protein sequence ID" value="KAJ9152544.1"/>
    <property type="molecule type" value="Genomic_DNA"/>
</dbReference>
<evidence type="ECO:0000256" key="3">
    <source>
        <dbReference type="ARBA" id="ARBA00023125"/>
    </source>
</evidence>
<dbReference type="SMART" id="SM00380">
    <property type="entry name" value="AP2"/>
    <property type="match status" value="2"/>
</dbReference>
<comment type="caution">
    <text evidence="8">The sequence shown here is derived from an EMBL/GenBank/DDBJ whole genome shotgun (WGS) entry which is preliminary data.</text>
</comment>
<keyword evidence="2" id="KW-0805">Transcription regulation</keyword>
<sequence length="387" mass="44128">MEMIMMKNEENLGRRRMCMAEGETKATHVKRRRRDSAAVALGVDENQSQQLPQQQTDQTSASTTVKRSSRFRGVSRHRWTGRFEAHLWDKLSWNVTQKKKGKQVYLGAYDEEESAARAYDLAALKYWGTSTFTNFPISDYEKEIEIMQTVTKEEYLASLRRKSSGFSRGVSKYRGVARHHHNGRWEARIGRVFGNKYLYLGTYSTQEEAARAYDIAAIEYRGINAVTNFDLSTYIRWLKPGVAVQVAANETETVIDPQTLPSTNSYIAREESKPSFLSTTQFSSDYLDSPQKQEVFQNNIPVSPCNKASSPSALSLLLRSSIFKELVEKNSNVSEEDNDGEETKNRPQIGSDDEFGGIFYEGIGDIPFAYSNKESLDLQERELHFVF</sequence>
<gene>
    <name evidence="8" type="ORF">P3X46_026102</name>
</gene>
<evidence type="ECO:0000256" key="6">
    <source>
        <dbReference type="SAM" id="MobiDB-lite"/>
    </source>
</evidence>
<evidence type="ECO:0000256" key="2">
    <source>
        <dbReference type="ARBA" id="ARBA00023015"/>
    </source>
</evidence>
<feature type="compositionally biased region" description="Low complexity" evidence="6">
    <location>
        <begin position="47"/>
        <end position="64"/>
    </location>
</feature>
<feature type="region of interest" description="Disordered" evidence="6">
    <location>
        <begin position="330"/>
        <end position="353"/>
    </location>
</feature>
<dbReference type="PANTHER" id="PTHR32467">
    <property type="entry name" value="AP2-LIKE ETHYLENE-RESPONSIVE TRANSCRIPTION FACTOR"/>
    <property type="match status" value="1"/>
</dbReference>
<feature type="domain" description="AP2/ERF" evidence="7">
    <location>
        <begin position="70"/>
        <end position="136"/>
    </location>
</feature>
<evidence type="ECO:0000256" key="4">
    <source>
        <dbReference type="ARBA" id="ARBA00023163"/>
    </source>
</evidence>
<keyword evidence="5" id="KW-0539">Nucleus</keyword>
<evidence type="ECO:0000313" key="9">
    <source>
        <dbReference type="Proteomes" id="UP001174677"/>
    </source>
</evidence>
<dbReference type="Gene3D" id="3.30.730.10">
    <property type="entry name" value="AP2/ERF domain"/>
    <property type="match status" value="2"/>
</dbReference>
<keyword evidence="3" id="KW-0238">DNA-binding</keyword>
<dbReference type="InterPro" id="IPR036955">
    <property type="entry name" value="AP2/ERF_dom_sf"/>
</dbReference>
<dbReference type="SUPFAM" id="SSF54171">
    <property type="entry name" value="DNA-binding domain"/>
    <property type="match status" value="2"/>
</dbReference>
<evidence type="ECO:0000259" key="7">
    <source>
        <dbReference type="PROSITE" id="PS51032"/>
    </source>
</evidence>
<accession>A0ABQ9KYY5</accession>
<organism evidence="8 9">
    <name type="scientific">Hevea brasiliensis</name>
    <name type="common">Para rubber tree</name>
    <name type="synonym">Siphonia brasiliensis</name>
    <dbReference type="NCBI Taxonomy" id="3981"/>
    <lineage>
        <taxon>Eukaryota</taxon>
        <taxon>Viridiplantae</taxon>
        <taxon>Streptophyta</taxon>
        <taxon>Embryophyta</taxon>
        <taxon>Tracheophyta</taxon>
        <taxon>Spermatophyta</taxon>
        <taxon>Magnoliopsida</taxon>
        <taxon>eudicotyledons</taxon>
        <taxon>Gunneridae</taxon>
        <taxon>Pentapetalae</taxon>
        <taxon>rosids</taxon>
        <taxon>fabids</taxon>
        <taxon>Malpighiales</taxon>
        <taxon>Euphorbiaceae</taxon>
        <taxon>Crotonoideae</taxon>
        <taxon>Micrandreae</taxon>
        <taxon>Hevea</taxon>
    </lineage>
</organism>
<keyword evidence="9" id="KW-1185">Reference proteome</keyword>
<protein>
    <recommendedName>
        <fullName evidence="7">AP2/ERF domain-containing protein</fullName>
    </recommendedName>
</protein>
<comment type="subcellular location">
    <subcellularLocation>
        <location evidence="1">Nucleus</location>
    </subcellularLocation>
</comment>
<proteinExistence type="predicted"/>
<evidence type="ECO:0000256" key="5">
    <source>
        <dbReference type="ARBA" id="ARBA00023242"/>
    </source>
</evidence>